<keyword evidence="4" id="KW-0812">Transmembrane</keyword>
<dbReference type="PANTHER" id="PTHR34582:SF6">
    <property type="entry name" value="UPF0702 TRANSMEMBRANE PROTEIN YCAP"/>
    <property type="match status" value="1"/>
</dbReference>
<feature type="non-terminal residue" evidence="8">
    <location>
        <position position="1"/>
    </location>
</feature>
<name>A0AAW9EBU2_KLEAE</name>
<organism evidence="8 9">
    <name type="scientific">Klebsiella aerogenes</name>
    <name type="common">Enterobacter aerogenes</name>
    <dbReference type="NCBI Taxonomy" id="548"/>
    <lineage>
        <taxon>Bacteria</taxon>
        <taxon>Pseudomonadati</taxon>
        <taxon>Pseudomonadota</taxon>
        <taxon>Gammaproteobacteria</taxon>
        <taxon>Enterobacterales</taxon>
        <taxon>Enterobacteriaceae</taxon>
        <taxon>Klebsiella/Raoultella group</taxon>
        <taxon>Klebsiella</taxon>
    </lineage>
</organism>
<evidence type="ECO:0000256" key="5">
    <source>
        <dbReference type="ARBA" id="ARBA00022989"/>
    </source>
</evidence>
<dbReference type="EMBL" id="JAWZZT010000603">
    <property type="protein sequence ID" value="MDX7018174.1"/>
    <property type="molecule type" value="Genomic_DNA"/>
</dbReference>
<protein>
    <submittedName>
        <fullName evidence="8">DUF421 domain-containing protein</fullName>
    </submittedName>
</protein>
<reference evidence="8" key="1">
    <citation type="submission" date="2023-11" db="EMBL/GenBank/DDBJ databases">
        <title>Detection of rare carbapenemases in Enterobacterales - comparison of two colorimetric and two CIM-based carbapenemase assays.</title>
        <authorList>
            <person name="Schaffarczyk L."/>
            <person name="Noster J."/>
            <person name="Stelzer Y."/>
            <person name="Sattler J."/>
            <person name="Gatermann S."/>
            <person name="Hamprecht A."/>
        </authorList>
    </citation>
    <scope>NUCLEOTIDE SEQUENCE</scope>
    <source>
        <strain evidence="8">CIM-Cont-037</strain>
    </source>
</reference>
<sequence length="96" mass="10889">ITLAVLYRLVMWLMAHSEKMEDLLEGKPVVIIEDGELAWSKLNSANMTEFEFFMELRLNGVEQLGQVKLAILETNGQISVYFFADEDVKPGLSILP</sequence>
<comment type="subcellular location">
    <subcellularLocation>
        <location evidence="1">Cell membrane</location>
        <topology evidence="1">Multi-pass membrane protein</topology>
    </subcellularLocation>
</comment>
<evidence type="ECO:0000256" key="1">
    <source>
        <dbReference type="ARBA" id="ARBA00004651"/>
    </source>
</evidence>
<gene>
    <name evidence="8" type="ORF">SJ059_27505</name>
</gene>
<keyword evidence="5" id="KW-1133">Transmembrane helix</keyword>
<keyword evidence="3" id="KW-1003">Cell membrane</keyword>
<dbReference type="Pfam" id="PF04239">
    <property type="entry name" value="DUF421"/>
    <property type="match status" value="1"/>
</dbReference>
<accession>A0AAW9EBU2</accession>
<dbReference type="GO" id="GO:0005886">
    <property type="term" value="C:plasma membrane"/>
    <property type="evidence" value="ECO:0007669"/>
    <property type="project" value="UniProtKB-SubCell"/>
</dbReference>
<proteinExistence type="inferred from homology"/>
<evidence type="ECO:0000313" key="9">
    <source>
        <dbReference type="Proteomes" id="UP001279012"/>
    </source>
</evidence>
<dbReference type="AlphaFoldDB" id="A0AAW9EBU2"/>
<feature type="non-terminal residue" evidence="8">
    <location>
        <position position="96"/>
    </location>
</feature>
<dbReference type="PANTHER" id="PTHR34582">
    <property type="entry name" value="UPF0702 TRANSMEMBRANE PROTEIN YCAP"/>
    <property type="match status" value="1"/>
</dbReference>
<evidence type="ECO:0000256" key="4">
    <source>
        <dbReference type="ARBA" id="ARBA00022692"/>
    </source>
</evidence>
<evidence type="ECO:0000259" key="7">
    <source>
        <dbReference type="Pfam" id="PF04239"/>
    </source>
</evidence>
<dbReference type="Gene3D" id="3.30.240.20">
    <property type="entry name" value="bsu07140 like domains"/>
    <property type="match status" value="1"/>
</dbReference>
<evidence type="ECO:0000256" key="6">
    <source>
        <dbReference type="ARBA" id="ARBA00023136"/>
    </source>
</evidence>
<evidence type="ECO:0000313" key="8">
    <source>
        <dbReference type="EMBL" id="MDX7018174.1"/>
    </source>
</evidence>
<feature type="domain" description="YetF C-terminal" evidence="7">
    <location>
        <begin position="16"/>
        <end position="85"/>
    </location>
</feature>
<comment type="caution">
    <text evidence="8">The sequence shown here is derived from an EMBL/GenBank/DDBJ whole genome shotgun (WGS) entry which is preliminary data.</text>
</comment>
<keyword evidence="6" id="KW-0472">Membrane</keyword>
<dbReference type="InterPro" id="IPR023090">
    <property type="entry name" value="UPF0702_alpha/beta_dom_sf"/>
</dbReference>
<dbReference type="InterPro" id="IPR007353">
    <property type="entry name" value="DUF421"/>
</dbReference>
<dbReference type="Proteomes" id="UP001279012">
    <property type="component" value="Unassembled WGS sequence"/>
</dbReference>
<evidence type="ECO:0000256" key="3">
    <source>
        <dbReference type="ARBA" id="ARBA00022475"/>
    </source>
</evidence>
<evidence type="ECO:0000256" key="2">
    <source>
        <dbReference type="ARBA" id="ARBA00006448"/>
    </source>
</evidence>
<comment type="similarity">
    <text evidence="2">Belongs to the UPF0702 family.</text>
</comment>